<evidence type="ECO:0000256" key="3">
    <source>
        <dbReference type="ARBA" id="ARBA00022692"/>
    </source>
</evidence>
<reference evidence="7 8" key="1">
    <citation type="submission" date="2019-09" db="EMBL/GenBank/DDBJ databases">
        <title>Phylogenetic characterization of a novel taxon of the genus Bifidobacterium: Bifidobacterium choloepi sp. nov.</title>
        <authorList>
            <person name="Modesto M."/>
            <person name="Satti M."/>
        </authorList>
    </citation>
    <scope>NUCLEOTIDE SEQUENCE [LARGE SCALE GENOMIC DNA]</scope>
    <source>
        <strain evidence="7 8">BRDM6</strain>
    </source>
</reference>
<feature type="transmembrane region" description="Helical" evidence="6">
    <location>
        <begin position="107"/>
        <end position="127"/>
    </location>
</feature>
<dbReference type="InterPro" id="IPR003339">
    <property type="entry name" value="ABC/ECF_trnsptr_transmembrane"/>
</dbReference>
<organism evidence="7 8">
    <name type="scientific">Bifidobacterium choloepi</name>
    <dbReference type="NCBI Taxonomy" id="2614131"/>
    <lineage>
        <taxon>Bacteria</taxon>
        <taxon>Bacillati</taxon>
        <taxon>Actinomycetota</taxon>
        <taxon>Actinomycetes</taxon>
        <taxon>Bifidobacteriales</taxon>
        <taxon>Bifidobacteriaceae</taxon>
        <taxon>Bifidobacterium</taxon>
    </lineage>
</organism>
<sequence>MNAEFYVRGHGWLHRMDPRVKCFIVLATAVMSCVWGNLIFLAAVLVLLHLFLLLDHTPAGRVGHLWRWLLPVDIVVFAVIVLAWRVADGTVLWDLDWVKLTAESLTVAGVVVLRISNIVVAWFLMLFTTSRTQWINGLARFGVPFRGGVAWTRFLNYLPQYFAVKREIVAAEQTRGLTGGFWSGSAISASANARIDRRTARVDRAMRERGAGMTLDGKRRRTQYLPVRMRGVDWFELFVALLVLAAVIVMICLGW</sequence>
<dbReference type="Pfam" id="PF02361">
    <property type="entry name" value="CbiQ"/>
    <property type="match status" value="1"/>
</dbReference>
<dbReference type="PANTHER" id="PTHR34857:SF2">
    <property type="entry name" value="SLL0384 PROTEIN"/>
    <property type="match status" value="1"/>
</dbReference>
<dbReference type="InterPro" id="IPR051611">
    <property type="entry name" value="ECF_transporter_component"/>
</dbReference>
<accession>A0A6I5MZT5</accession>
<keyword evidence="8" id="KW-1185">Reference proteome</keyword>
<feature type="transmembrane region" description="Helical" evidence="6">
    <location>
        <begin position="65"/>
        <end position="87"/>
    </location>
</feature>
<evidence type="ECO:0000313" key="7">
    <source>
        <dbReference type="EMBL" id="NEG70178.1"/>
    </source>
</evidence>
<feature type="transmembrane region" description="Helical" evidence="6">
    <location>
        <begin position="234"/>
        <end position="253"/>
    </location>
</feature>
<keyword evidence="5 6" id="KW-0472">Membrane</keyword>
<evidence type="ECO:0000256" key="5">
    <source>
        <dbReference type="ARBA" id="ARBA00023136"/>
    </source>
</evidence>
<keyword evidence="3 6" id="KW-0812">Transmembrane</keyword>
<dbReference type="Proteomes" id="UP000469292">
    <property type="component" value="Unassembled WGS sequence"/>
</dbReference>
<evidence type="ECO:0000313" key="8">
    <source>
        <dbReference type="Proteomes" id="UP000469292"/>
    </source>
</evidence>
<feature type="transmembrane region" description="Helical" evidence="6">
    <location>
        <begin position="23"/>
        <end position="53"/>
    </location>
</feature>
<keyword evidence="2" id="KW-1003">Cell membrane</keyword>
<dbReference type="CDD" id="cd16914">
    <property type="entry name" value="EcfT"/>
    <property type="match status" value="1"/>
</dbReference>
<dbReference type="EMBL" id="VYSG01000002">
    <property type="protein sequence ID" value="NEG70178.1"/>
    <property type="molecule type" value="Genomic_DNA"/>
</dbReference>
<name>A0A6I5MZT5_9BIFI</name>
<comment type="caution">
    <text evidence="7">The sequence shown here is derived from an EMBL/GenBank/DDBJ whole genome shotgun (WGS) entry which is preliminary data.</text>
</comment>
<dbReference type="GO" id="GO:0005886">
    <property type="term" value="C:plasma membrane"/>
    <property type="evidence" value="ECO:0007669"/>
    <property type="project" value="UniProtKB-ARBA"/>
</dbReference>
<gene>
    <name evidence="7" type="ORF">F6S87_06160</name>
</gene>
<comment type="subcellular location">
    <subcellularLocation>
        <location evidence="1">Membrane</location>
        <topology evidence="1">Multi-pass membrane protein</topology>
    </subcellularLocation>
</comment>
<dbReference type="AlphaFoldDB" id="A0A6I5MZT5"/>
<proteinExistence type="predicted"/>
<dbReference type="RefSeq" id="WP_163227771.1">
    <property type="nucleotide sequence ID" value="NZ_VYSG01000002.1"/>
</dbReference>
<evidence type="ECO:0000256" key="1">
    <source>
        <dbReference type="ARBA" id="ARBA00004141"/>
    </source>
</evidence>
<dbReference type="PANTHER" id="PTHR34857">
    <property type="entry name" value="SLL0384 PROTEIN"/>
    <property type="match status" value="1"/>
</dbReference>
<evidence type="ECO:0000256" key="2">
    <source>
        <dbReference type="ARBA" id="ARBA00022475"/>
    </source>
</evidence>
<evidence type="ECO:0000256" key="4">
    <source>
        <dbReference type="ARBA" id="ARBA00022989"/>
    </source>
</evidence>
<protein>
    <submittedName>
        <fullName evidence="7">Energy-coupling factor transporter transmembrane protein EcfT</fullName>
    </submittedName>
</protein>
<evidence type="ECO:0000256" key="6">
    <source>
        <dbReference type="SAM" id="Phobius"/>
    </source>
</evidence>
<keyword evidence="4 6" id="KW-1133">Transmembrane helix</keyword>